<evidence type="ECO:0000313" key="1">
    <source>
        <dbReference type="EMBL" id="KUM47839.1"/>
    </source>
</evidence>
<protein>
    <submittedName>
        <fullName evidence="1">Uncharacterized protein</fullName>
    </submittedName>
</protein>
<geneLocation type="mitochondrion" evidence="1"/>
<sequence>MLVELKGLYNSYNQGTHFICGIFASSISTSSISTSNICHVILLAGMP</sequence>
<proteinExistence type="predicted"/>
<accession>A0A101LYR7</accession>
<comment type="caution">
    <text evidence="1">The sequence shown here is derived from an EMBL/GenBank/DDBJ whole genome shotgun (WGS) entry which is preliminary data.</text>
</comment>
<reference evidence="1" key="1">
    <citation type="journal article" date="2015" name="Genome Biol. Evol.">
        <title>Organellar Genomes of White Spruce (Picea glauca): Assembly and Annotation.</title>
        <authorList>
            <person name="Jackman S.D."/>
            <person name="Warren R.L."/>
            <person name="Gibb E.A."/>
            <person name="Vandervalk B.P."/>
            <person name="Mohamadi H."/>
            <person name="Chu J."/>
            <person name="Raymond A."/>
            <person name="Pleasance S."/>
            <person name="Coope R."/>
            <person name="Wildung M.R."/>
            <person name="Ritland C.E."/>
            <person name="Bousquet J."/>
            <person name="Jones S.J."/>
            <person name="Bohlmann J."/>
            <person name="Birol I."/>
        </authorList>
    </citation>
    <scope>NUCLEOTIDE SEQUENCE [LARGE SCALE GENOMIC DNA]</scope>
    <source>
        <tissue evidence="1">Flushing bud</tissue>
    </source>
</reference>
<dbReference type="EMBL" id="LKAM01000006">
    <property type="protein sequence ID" value="KUM47839.1"/>
    <property type="molecule type" value="Genomic_DNA"/>
</dbReference>
<keyword evidence="1" id="KW-0496">Mitochondrion</keyword>
<name>A0A101LYR7_PICGL</name>
<dbReference type="AlphaFoldDB" id="A0A101LYR7"/>
<organism evidence="1">
    <name type="scientific">Picea glauca</name>
    <name type="common">White spruce</name>
    <name type="synonym">Pinus glauca</name>
    <dbReference type="NCBI Taxonomy" id="3330"/>
    <lineage>
        <taxon>Eukaryota</taxon>
        <taxon>Viridiplantae</taxon>
        <taxon>Streptophyta</taxon>
        <taxon>Embryophyta</taxon>
        <taxon>Tracheophyta</taxon>
        <taxon>Spermatophyta</taxon>
        <taxon>Pinopsida</taxon>
        <taxon>Pinidae</taxon>
        <taxon>Conifers I</taxon>
        <taxon>Pinales</taxon>
        <taxon>Pinaceae</taxon>
        <taxon>Picea</taxon>
    </lineage>
</organism>
<gene>
    <name evidence="1" type="ORF">ABT39_MTgene4833</name>
</gene>